<comment type="caution">
    <text evidence="1">The sequence shown here is derived from an EMBL/GenBank/DDBJ whole genome shotgun (WGS) entry which is preliminary data.</text>
</comment>
<sequence>MGTKFEVEKFTGENDFGLWKMKMKAMLVKEGLDIALDGEEKLPTDMKADEKKNWLKKAYSSLILGLGDKVLREVSKETTATGVWEKLEELYVSKTVPDRIYLKQRLFGFKMLDQRSMTDNMDDFRKIIQDLEGMYVTVDDEDQAVILLNSLPERYKNFVETIKYGRQTFKLSEVQAAITAKDAEIRAGEKKANDAEGKKVKKLRTDNGMKYLSDEFEKFCRENGILDDGVEIEVEFADKQGTDSLQPATDQVDDALDSEEAYEDQSELTSYQLVRDRVRRDHKAPSRDCCSSTIKDGAGSIHLSKTFQIF</sequence>
<dbReference type="OrthoDB" id="1112752at2759"/>
<protein>
    <submittedName>
        <fullName evidence="1">Uncharacterized protein</fullName>
    </submittedName>
</protein>
<evidence type="ECO:0000313" key="1">
    <source>
        <dbReference type="EMBL" id="TXG56626.1"/>
    </source>
</evidence>
<dbReference type="Pfam" id="PF14223">
    <property type="entry name" value="Retrotran_gag_2"/>
    <property type="match status" value="1"/>
</dbReference>
<dbReference type="AlphaFoldDB" id="A0A5C7HK65"/>
<reference evidence="2" key="1">
    <citation type="journal article" date="2019" name="Gigascience">
        <title>De novo genome assembly of the endangered Acer yangbiense, a plant species with extremely small populations endemic to Yunnan Province, China.</title>
        <authorList>
            <person name="Yang J."/>
            <person name="Wariss H.M."/>
            <person name="Tao L."/>
            <person name="Zhang R."/>
            <person name="Yun Q."/>
            <person name="Hollingsworth P."/>
            <person name="Dao Z."/>
            <person name="Luo G."/>
            <person name="Guo H."/>
            <person name="Ma Y."/>
            <person name="Sun W."/>
        </authorList>
    </citation>
    <scope>NUCLEOTIDE SEQUENCE [LARGE SCALE GENOMIC DNA]</scope>
    <source>
        <strain evidence="2">cv. Malutang</strain>
    </source>
</reference>
<accession>A0A5C7HK65</accession>
<dbReference type="Proteomes" id="UP000323000">
    <property type="component" value="Chromosome 8"/>
</dbReference>
<organism evidence="1 2">
    <name type="scientific">Acer yangbiense</name>
    <dbReference type="NCBI Taxonomy" id="1000413"/>
    <lineage>
        <taxon>Eukaryota</taxon>
        <taxon>Viridiplantae</taxon>
        <taxon>Streptophyta</taxon>
        <taxon>Embryophyta</taxon>
        <taxon>Tracheophyta</taxon>
        <taxon>Spermatophyta</taxon>
        <taxon>Magnoliopsida</taxon>
        <taxon>eudicotyledons</taxon>
        <taxon>Gunneridae</taxon>
        <taxon>Pentapetalae</taxon>
        <taxon>rosids</taxon>
        <taxon>malvids</taxon>
        <taxon>Sapindales</taxon>
        <taxon>Sapindaceae</taxon>
        <taxon>Hippocastanoideae</taxon>
        <taxon>Acereae</taxon>
        <taxon>Acer</taxon>
    </lineage>
</organism>
<dbReference type="EMBL" id="VAHF01000008">
    <property type="protein sequence ID" value="TXG56626.1"/>
    <property type="molecule type" value="Genomic_DNA"/>
</dbReference>
<dbReference type="PANTHER" id="PTHR35317">
    <property type="entry name" value="OS04G0629600 PROTEIN"/>
    <property type="match status" value="1"/>
</dbReference>
<keyword evidence="2" id="KW-1185">Reference proteome</keyword>
<dbReference type="PANTHER" id="PTHR35317:SF29">
    <property type="entry name" value="CCHC-TYPE DOMAIN-CONTAINING PROTEIN"/>
    <property type="match status" value="1"/>
</dbReference>
<proteinExistence type="predicted"/>
<name>A0A5C7HK65_9ROSI</name>
<evidence type="ECO:0000313" key="2">
    <source>
        <dbReference type="Proteomes" id="UP000323000"/>
    </source>
</evidence>
<gene>
    <name evidence="1" type="ORF">EZV62_017939</name>
</gene>